<reference evidence="1 2" key="1">
    <citation type="submission" date="2016-09" db="EMBL/GenBank/DDBJ databases">
        <title>Photobacterium proteolyticum sp. nov. a protease producing bacterium isolated from ocean sediments of Laizhou Bay.</title>
        <authorList>
            <person name="Li Y."/>
        </authorList>
    </citation>
    <scope>NUCLEOTIDE SEQUENCE [LARGE SCALE GENOMIC DNA]</scope>
    <source>
        <strain evidence="1 2">13-12</strain>
    </source>
</reference>
<dbReference type="AlphaFoldDB" id="A0A1Q9GLY8"/>
<organism evidence="1 2">
    <name type="scientific">Photobacterium proteolyticum</name>
    <dbReference type="NCBI Taxonomy" id="1903952"/>
    <lineage>
        <taxon>Bacteria</taxon>
        <taxon>Pseudomonadati</taxon>
        <taxon>Pseudomonadota</taxon>
        <taxon>Gammaproteobacteria</taxon>
        <taxon>Vibrionales</taxon>
        <taxon>Vibrionaceae</taxon>
        <taxon>Photobacterium</taxon>
    </lineage>
</organism>
<name>A0A1Q9GLY8_9GAMM</name>
<evidence type="ECO:0000313" key="1">
    <source>
        <dbReference type="EMBL" id="OLQ75561.1"/>
    </source>
</evidence>
<protein>
    <submittedName>
        <fullName evidence="1">Uncharacterized protein</fullName>
    </submittedName>
</protein>
<dbReference type="EMBL" id="MJIL01000075">
    <property type="protein sequence ID" value="OLQ75561.1"/>
    <property type="molecule type" value="Genomic_DNA"/>
</dbReference>
<gene>
    <name evidence="1" type="ORF">BIT28_23335</name>
</gene>
<sequence length="97" mass="11146">MLPSMVTYRGIMKNIVVFYMLSHVIKNEEQERITEQLKKAGFEGNLKVYDLGGGSKGSRNLVVKGIYQGQRCCCAVGYEHKRKNLIIRQIWSEHVEV</sequence>
<accession>A0A1Q9GLY8</accession>
<evidence type="ECO:0000313" key="2">
    <source>
        <dbReference type="Proteomes" id="UP000186905"/>
    </source>
</evidence>
<comment type="caution">
    <text evidence="1">The sequence shown here is derived from an EMBL/GenBank/DDBJ whole genome shotgun (WGS) entry which is preliminary data.</text>
</comment>
<proteinExistence type="predicted"/>
<dbReference type="Proteomes" id="UP000186905">
    <property type="component" value="Unassembled WGS sequence"/>
</dbReference>
<keyword evidence="2" id="KW-1185">Reference proteome</keyword>